<reference evidence="3" key="1">
    <citation type="submission" date="2011-07" db="EMBL/GenBank/DDBJ databases">
        <authorList>
            <consortium name="Caenorhabditis brenneri Sequencing and Analysis Consortium"/>
            <person name="Wilson R.K."/>
        </authorList>
    </citation>
    <scope>NUCLEOTIDE SEQUENCE [LARGE SCALE GENOMIC DNA]</scope>
    <source>
        <strain evidence="3">PB2801</strain>
    </source>
</reference>
<gene>
    <name evidence="2" type="ORF">CAEBREN_22274</name>
</gene>
<protein>
    <recommendedName>
        <fullName evidence="1">Tyrosine-protein phosphatase domain-containing protein</fullName>
    </recommendedName>
</protein>
<proteinExistence type="predicted"/>
<dbReference type="InterPro" id="IPR000242">
    <property type="entry name" value="PTP_cat"/>
</dbReference>
<accession>G0NZE8</accession>
<keyword evidence="3" id="KW-1185">Reference proteome</keyword>
<evidence type="ECO:0000313" key="3">
    <source>
        <dbReference type="Proteomes" id="UP000008068"/>
    </source>
</evidence>
<dbReference type="Proteomes" id="UP000008068">
    <property type="component" value="Unassembled WGS sequence"/>
</dbReference>
<dbReference type="HOGENOM" id="CLU_2075212_0_0_1"/>
<dbReference type="Pfam" id="PF00102">
    <property type="entry name" value="Y_phosphatase"/>
    <property type="match status" value="1"/>
</dbReference>
<evidence type="ECO:0000313" key="2">
    <source>
        <dbReference type="EMBL" id="EGT41182.1"/>
    </source>
</evidence>
<dbReference type="InParanoid" id="G0NZE8"/>
<dbReference type="AlphaFoldDB" id="G0NZE8"/>
<organism evidence="3">
    <name type="scientific">Caenorhabditis brenneri</name>
    <name type="common">Nematode worm</name>
    <dbReference type="NCBI Taxonomy" id="135651"/>
    <lineage>
        <taxon>Eukaryota</taxon>
        <taxon>Metazoa</taxon>
        <taxon>Ecdysozoa</taxon>
        <taxon>Nematoda</taxon>
        <taxon>Chromadorea</taxon>
        <taxon>Rhabditida</taxon>
        <taxon>Rhabditina</taxon>
        <taxon>Rhabditomorpha</taxon>
        <taxon>Rhabditoidea</taxon>
        <taxon>Rhabditidae</taxon>
        <taxon>Peloderinae</taxon>
        <taxon>Caenorhabditis</taxon>
    </lineage>
</organism>
<name>G0NZE8_CAEBE</name>
<evidence type="ECO:0000259" key="1">
    <source>
        <dbReference type="Pfam" id="PF00102"/>
    </source>
</evidence>
<sequence length="118" mass="13578">MILEKRVPTIHMTCDYVEEGVLKCAPYIPVHGELEVKCGVYMIKRLGTESQLSMSLKRQQLLIYEKIGEYIDYKHSVTHFLEVSTENLDSNQGIRNSEAIKKHVSHQPNPQLLVHGSW</sequence>
<dbReference type="Gene3D" id="3.90.190.10">
    <property type="entry name" value="Protein tyrosine phosphatase superfamily"/>
    <property type="match status" value="1"/>
</dbReference>
<dbReference type="GO" id="GO:0004725">
    <property type="term" value="F:protein tyrosine phosphatase activity"/>
    <property type="evidence" value="ECO:0007669"/>
    <property type="project" value="InterPro"/>
</dbReference>
<dbReference type="OrthoDB" id="5870945at2759"/>
<dbReference type="eggNOG" id="ENOG502THKW">
    <property type="taxonomic scope" value="Eukaryota"/>
</dbReference>
<feature type="domain" description="Tyrosine-protein phosphatase" evidence="1">
    <location>
        <begin position="1"/>
        <end position="80"/>
    </location>
</feature>
<dbReference type="InterPro" id="IPR029021">
    <property type="entry name" value="Prot-tyrosine_phosphatase-like"/>
</dbReference>
<dbReference type="SUPFAM" id="SSF52799">
    <property type="entry name" value="(Phosphotyrosine protein) phosphatases II"/>
    <property type="match status" value="1"/>
</dbReference>
<dbReference type="EMBL" id="GL379989">
    <property type="protein sequence ID" value="EGT41182.1"/>
    <property type="molecule type" value="Genomic_DNA"/>
</dbReference>